<dbReference type="PANTHER" id="PTHR43071:SF1">
    <property type="entry name" value="2-AMINO-4-HYDROXY-6-HYDROXYMETHYLDIHYDROPTERIDINE PYROPHOSPHOKINASE"/>
    <property type="match status" value="1"/>
</dbReference>
<keyword evidence="9" id="KW-0289">Folate biosynthesis</keyword>
<evidence type="ECO:0000256" key="12">
    <source>
        <dbReference type="ARBA" id="ARBA00033413"/>
    </source>
</evidence>
<dbReference type="SUPFAM" id="SSF55083">
    <property type="entry name" value="6-hydroxymethyl-7,8-dihydropterin pyrophosphokinase, HPPK"/>
    <property type="match status" value="1"/>
</dbReference>
<comment type="caution">
    <text evidence="15">The sequence shown here is derived from an EMBL/GenBank/DDBJ whole genome shotgun (WGS) entry which is preliminary data.</text>
</comment>
<evidence type="ECO:0000313" key="16">
    <source>
        <dbReference type="Proteomes" id="UP000256514"/>
    </source>
</evidence>
<sequence length="160" mass="18664">MNLTLSASMYYPKIFSKTHRDSKRHNVVLLGIGGNQPQTPKAFRNLVRVLYANPNISHIESSSLLENPAFGFIHQPSFINATLFLHTAYTLTELYALVFYLERRFGRPRKRAFKNAPRIIDIDIIFFNTLILKRGYLTIPHPHWQNRESVCIPMSFMKFH</sequence>
<evidence type="ECO:0000256" key="9">
    <source>
        <dbReference type="ARBA" id="ARBA00022909"/>
    </source>
</evidence>
<feature type="transmembrane region" description="Helical" evidence="13">
    <location>
        <begin position="78"/>
        <end position="101"/>
    </location>
</feature>
<keyword evidence="6" id="KW-0547">Nucleotide-binding</keyword>
<keyword evidence="8" id="KW-0067">ATP-binding</keyword>
<dbReference type="PANTHER" id="PTHR43071">
    <property type="entry name" value="2-AMINO-4-HYDROXY-6-HYDROXYMETHYLDIHYDROPTERIDINE PYROPHOSPHOKINASE"/>
    <property type="match status" value="1"/>
</dbReference>
<dbReference type="RefSeq" id="WP_115570343.1">
    <property type="nucleotide sequence ID" value="NZ_NXLT01000001.1"/>
</dbReference>
<keyword evidence="13" id="KW-1133">Transmembrane helix</keyword>
<dbReference type="AlphaFoldDB" id="A0A3D8ISW8"/>
<keyword evidence="13" id="KW-0812">Transmembrane</keyword>
<dbReference type="PROSITE" id="PS00794">
    <property type="entry name" value="HPPK"/>
    <property type="match status" value="1"/>
</dbReference>
<dbReference type="GO" id="GO:0046656">
    <property type="term" value="P:folic acid biosynthetic process"/>
    <property type="evidence" value="ECO:0007669"/>
    <property type="project" value="UniProtKB-KW"/>
</dbReference>
<dbReference type="Pfam" id="PF01288">
    <property type="entry name" value="HPPK"/>
    <property type="match status" value="1"/>
</dbReference>
<evidence type="ECO:0000313" key="15">
    <source>
        <dbReference type="EMBL" id="RDU68387.1"/>
    </source>
</evidence>
<dbReference type="InterPro" id="IPR000550">
    <property type="entry name" value="Hppk"/>
</dbReference>
<keyword evidence="16" id="KW-1185">Reference proteome</keyword>
<dbReference type="EC" id="2.7.6.3" evidence="3"/>
<evidence type="ECO:0000256" key="2">
    <source>
        <dbReference type="ARBA" id="ARBA00005810"/>
    </source>
</evidence>
<comment type="pathway">
    <text evidence="1">Cofactor biosynthesis; tetrahydrofolate biosynthesis; 2-amino-4-hydroxy-6-hydroxymethyl-7,8-dihydropteridine diphosphate from 7,8-dihydroneopterin triphosphate: step 4/4.</text>
</comment>
<dbReference type="UniPathway" id="UPA00077">
    <property type="reaction ID" value="UER00155"/>
</dbReference>
<name>A0A3D8ISW8_9HELI</name>
<dbReference type="OrthoDB" id="9808041at2"/>
<keyword evidence="7 15" id="KW-0418">Kinase</keyword>
<comment type="function">
    <text evidence="10">Catalyzes the transfer of pyrophosphate from adenosine triphosphate (ATP) to 6-hydroxymethyl-7,8-dihydropterin, an enzymatic step in folate biosynthesis pathway.</text>
</comment>
<dbReference type="NCBIfam" id="TIGR01498">
    <property type="entry name" value="folK"/>
    <property type="match status" value="1"/>
</dbReference>
<dbReference type="GO" id="GO:0046654">
    <property type="term" value="P:tetrahydrofolate biosynthetic process"/>
    <property type="evidence" value="ECO:0007669"/>
    <property type="project" value="UniProtKB-UniPathway"/>
</dbReference>
<evidence type="ECO:0000256" key="4">
    <source>
        <dbReference type="ARBA" id="ARBA00016218"/>
    </source>
</evidence>
<dbReference type="GO" id="GO:0005524">
    <property type="term" value="F:ATP binding"/>
    <property type="evidence" value="ECO:0007669"/>
    <property type="project" value="UniProtKB-KW"/>
</dbReference>
<proteinExistence type="inferred from homology"/>
<keyword evidence="13" id="KW-0472">Membrane</keyword>
<evidence type="ECO:0000256" key="6">
    <source>
        <dbReference type="ARBA" id="ARBA00022741"/>
    </source>
</evidence>
<protein>
    <recommendedName>
        <fullName evidence="4">2-amino-4-hydroxy-6-hydroxymethyldihydropteridine pyrophosphokinase</fullName>
        <ecNumber evidence="3">2.7.6.3</ecNumber>
    </recommendedName>
    <alternativeName>
        <fullName evidence="11">6-hydroxymethyl-7,8-dihydropterin pyrophosphokinase</fullName>
    </alternativeName>
    <alternativeName>
        <fullName evidence="12">7,8-dihydro-6-hydroxymethylpterin-pyrophosphokinase</fullName>
    </alternativeName>
</protein>
<dbReference type="GO" id="GO:0003848">
    <property type="term" value="F:2-amino-4-hydroxy-6-hydroxymethyldihydropteridine diphosphokinase activity"/>
    <property type="evidence" value="ECO:0007669"/>
    <property type="project" value="UniProtKB-EC"/>
</dbReference>
<evidence type="ECO:0000256" key="13">
    <source>
        <dbReference type="SAM" id="Phobius"/>
    </source>
</evidence>
<evidence type="ECO:0000256" key="10">
    <source>
        <dbReference type="ARBA" id="ARBA00029409"/>
    </source>
</evidence>
<evidence type="ECO:0000256" key="11">
    <source>
        <dbReference type="ARBA" id="ARBA00029766"/>
    </source>
</evidence>
<dbReference type="GO" id="GO:0016301">
    <property type="term" value="F:kinase activity"/>
    <property type="evidence" value="ECO:0007669"/>
    <property type="project" value="UniProtKB-KW"/>
</dbReference>
<reference evidence="15 16" key="1">
    <citation type="submission" date="2018-04" db="EMBL/GenBank/DDBJ databases">
        <title>Novel Campyloabacter and Helicobacter Species and Strains.</title>
        <authorList>
            <person name="Mannion A.J."/>
            <person name="Shen Z."/>
            <person name="Fox J.G."/>
        </authorList>
    </citation>
    <scope>NUCLEOTIDE SEQUENCE [LARGE SCALE GENOMIC DNA]</scope>
    <source>
        <strain evidence="15 16">MIT 12-6600</strain>
    </source>
</reference>
<organism evidence="15 16">
    <name type="scientific">Helicobacter equorum</name>
    <dbReference type="NCBI Taxonomy" id="361872"/>
    <lineage>
        <taxon>Bacteria</taxon>
        <taxon>Pseudomonadati</taxon>
        <taxon>Campylobacterota</taxon>
        <taxon>Epsilonproteobacteria</taxon>
        <taxon>Campylobacterales</taxon>
        <taxon>Helicobacteraceae</taxon>
        <taxon>Helicobacter</taxon>
    </lineage>
</organism>
<dbReference type="Proteomes" id="UP000256514">
    <property type="component" value="Unassembled WGS sequence"/>
</dbReference>
<evidence type="ECO:0000256" key="8">
    <source>
        <dbReference type="ARBA" id="ARBA00022840"/>
    </source>
</evidence>
<evidence type="ECO:0000256" key="5">
    <source>
        <dbReference type="ARBA" id="ARBA00022679"/>
    </source>
</evidence>
<dbReference type="InterPro" id="IPR035907">
    <property type="entry name" value="Hppk_sf"/>
</dbReference>
<gene>
    <name evidence="15" type="primary">folK</name>
    <name evidence="15" type="ORF">CQA54_00825</name>
</gene>
<evidence type="ECO:0000256" key="1">
    <source>
        <dbReference type="ARBA" id="ARBA00005051"/>
    </source>
</evidence>
<keyword evidence="5" id="KW-0808">Transferase</keyword>
<evidence type="ECO:0000256" key="7">
    <source>
        <dbReference type="ARBA" id="ARBA00022777"/>
    </source>
</evidence>
<evidence type="ECO:0000259" key="14">
    <source>
        <dbReference type="PROSITE" id="PS00794"/>
    </source>
</evidence>
<dbReference type="CDD" id="cd00483">
    <property type="entry name" value="HPPK"/>
    <property type="match status" value="1"/>
</dbReference>
<dbReference type="EMBL" id="NXLT01000001">
    <property type="protein sequence ID" value="RDU68387.1"/>
    <property type="molecule type" value="Genomic_DNA"/>
</dbReference>
<evidence type="ECO:0000256" key="3">
    <source>
        <dbReference type="ARBA" id="ARBA00013253"/>
    </source>
</evidence>
<accession>A0A3D8ISW8</accession>
<dbReference type="Gene3D" id="3.30.70.560">
    <property type="entry name" value="7,8-Dihydro-6-hydroxymethylpterin-pyrophosphokinase HPPK"/>
    <property type="match status" value="1"/>
</dbReference>
<feature type="domain" description="7,8-dihydro-6-hydroxymethylpterin-pyrophosphokinase" evidence="14">
    <location>
        <begin position="114"/>
        <end position="125"/>
    </location>
</feature>
<comment type="similarity">
    <text evidence="2">Belongs to the HPPK family.</text>
</comment>